<dbReference type="PATRIC" id="fig|453.4.peg.2854"/>
<dbReference type="PROSITE" id="PS00178">
    <property type="entry name" value="AA_TRNA_LIGASE_I"/>
    <property type="match status" value="1"/>
</dbReference>
<dbReference type="AlphaFoldDB" id="A0A0W0THC6"/>
<dbReference type="Gene3D" id="3.40.50.620">
    <property type="entry name" value="HUPs"/>
    <property type="match status" value="2"/>
</dbReference>
<dbReference type="FunFam" id="3.40.50.620:FF:000042">
    <property type="entry name" value="Isoleucine--tRNA ligase"/>
    <property type="match status" value="1"/>
</dbReference>
<dbReference type="Pfam" id="PF06827">
    <property type="entry name" value="zf-FPG_IleRS"/>
    <property type="match status" value="1"/>
</dbReference>
<dbReference type="PANTHER" id="PTHR42765">
    <property type="entry name" value="SOLEUCYL-TRNA SYNTHETASE"/>
    <property type="match status" value="1"/>
</dbReference>
<evidence type="ECO:0000256" key="9">
    <source>
        <dbReference type="ARBA" id="ARBA00022840"/>
    </source>
</evidence>
<dbReference type="SUPFAM" id="SSF52374">
    <property type="entry name" value="Nucleotidylyl transferase"/>
    <property type="match status" value="1"/>
</dbReference>
<accession>A0A0W0THC6</accession>
<comment type="similarity">
    <text evidence="2 14">Belongs to the class-I aminoacyl-tRNA synthetase family. IleS type 1 subfamily.</text>
</comment>
<dbReference type="GO" id="GO:0000049">
    <property type="term" value="F:tRNA binding"/>
    <property type="evidence" value="ECO:0007669"/>
    <property type="project" value="InterPro"/>
</dbReference>
<dbReference type="GO" id="GO:0002161">
    <property type="term" value="F:aminoacyl-tRNA deacylase activity"/>
    <property type="evidence" value="ECO:0007669"/>
    <property type="project" value="InterPro"/>
</dbReference>
<keyword evidence="8 14" id="KW-0862">Zinc</keyword>
<evidence type="ECO:0000256" key="8">
    <source>
        <dbReference type="ARBA" id="ARBA00022833"/>
    </source>
</evidence>
<comment type="function">
    <text evidence="12 14">Catalyzes the attachment of isoleucine to tRNA(Ile). As IleRS can inadvertently accommodate and process structurally similar amino acids such as valine, to avoid such errors it has two additional distinct tRNA(Ile)-dependent editing activities. One activity is designated as 'pretransfer' editing and involves the hydrolysis of activated Val-AMP. The other activity is designated 'posttransfer' editing and involves deacylation of mischarged Val-tRNA(Ile).</text>
</comment>
<evidence type="ECO:0000313" key="19">
    <source>
        <dbReference type="Proteomes" id="UP000054698"/>
    </source>
</evidence>
<evidence type="ECO:0000256" key="5">
    <source>
        <dbReference type="ARBA" id="ARBA00022598"/>
    </source>
</evidence>
<dbReference type="InterPro" id="IPR009008">
    <property type="entry name" value="Val/Leu/Ile-tRNA-synth_edit"/>
</dbReference>
<evidence type="ECO:0000313" key="18">
    <source>
        <dbReference type="EMBL" id="KTC94939.1"/>
    </source>
</evidence>
<dbReference type="OrthoDB" id="9810365at2"/>
<dbReference type="HAMAP" id="MF_02002">
    <property type="entry name" value="Ile_tRNA_synth_type1"/>
    <property type="match status" value="1"/>
</dbReference>
<dbReference type="PANTHER" id="PTHR42765:SF1">
    <property type="entry name" value="ISOLEUCINE--TRNA LIGASE, MITOCHONDRIAL"/>
    <property type="match status" value="1"/>
</dbReference>
<dbReference type="InterPro" id="IPR033708">
    <property type="entry name" value="Anticodon_Ile_BEm"/>
</dbReference>
<dbReference type="Pfam" id="PF08264">
    <property type="entry name" value="Anticodon_1"/>
    <property type="match status" value="1"/>
</dbReference>
<evidence type="ECO:0000256" key="3">
    <source>
        <dbReference type="ARBA" id="ARBA00011245"/>
    </source>
</evidence>
<sequence>MAEYKDTLNLPDTSFPMKASLAQREPQMLADWDNKGIYEKIRQARAGSKRFILHDGPPYANGHLHCGHALNKILKDIITKSKSLSGFDAPFVPGWDCHGLPIELNVEKKVGKAGLKISAAEFRNKCRDYATSQIDIQRDEFKRLGVFGDWQHPYITMDYSYEANIIRALGKVIENGHLQQGFKPVHWCIDCGSALAEAEVDYEDKTSPSIDVAFFAVNPQDILRAVAGELPVKPVIVPIWTTTPWTLPANEAVCLHPELDYVLVDADKRYFLIAVELVESVMQRYGIEKYKLSAKAKGQRFERIALQHPFNERQVPIVLGEHVTTDSGTGCVHTAPAHGPEDYQVGQAYGLPLINPVLANGCYAEDVPLFAGLSVLKANDKVIEVLQERQVLLHNESIRHSYPHCWRHKTPMIFLATPQWFIAMDKNGLRQSISKVIDQVKWVPEWGKARISNMVESRPDWCISRQRAWGTPMPLFVHKSTRELHPNTVELLEQVALKVEKRGIDAWFELDIAELLGADAEHYDKISDTLDVWFDSGVSHYSVLKQNAALGLPADVYFEGSDQHRGWFNSSLTTAVAIYGHAPYKTVLTHGYTVDAEGRKLSKSKGNYVALDKLINQHGADILRLWVSSTDYRHEVSISDEIIKRNADAYRRIRNTARFLLANLFDFQPEEHCFDASQLIELDRWAIKRCQQLQDEILTAYENYHFHVIYQKIHNFCAVDMGSFYLDVIKDRQYTTAKNSIARRSCQTAMYHIIHALTRWLAPILSFTADEIWQAIPGQTSESVFIERWYDAWPVITDVDMVFWQRVQNIRDQVNKALEDKRKEGVIGSPLAAEVLILCPKEETKAMLDRLGDELRFVLITSAAGVKLIDDYKKGVGDRMEKMTPYSEESVGIVVKASEYEKCERCWHRREDVGEDVNHPGLCQRCVGNISGHDEERNFV</sequence>
<evidence type="ECO:0000256" key="7">
    <source>
        <dbReference type="ARBA" id="ARBA00022741"/>
    </source>
</evidence>
<feature type="short sequence motif" description="'HIGH' region" evidence="14">
    <location>
        <begin position="58"/>
        <end position="68"/>
    </location>
</feature>
<evidence type="ECO:0000256" key="1">
    <source>
        <dbReference type="ARBA" id="ARBA00004496"/>
    </source>
</evidence>
<evidence type="ECO:0000256" key="13">
    <source>
        <dbReference type="ARBA" id="ARBA00048359"/>
    </source>
</evidence>
<evidence type="ECO:0000256" key="14">
    <source>
        <dbReference type="HAMAP-Rule" id="MF_02002"/>
    </source>
</evidence>
<dbReference type="SUPFAM" id="SSF50677">
    <property type="entry name" value="ValRS/IleRS/LeuRS editing domain"/>
    <property type="match status" value="1"/>
</dbReference>
<evidence type="ECO:0000256" key="2">
    <source>
        <dbReference type="ARBA" id="ARBA00006887"/>
    </source>
</evidence>
<comment type="cofactor">
    <cofactor evidence="14">
        <name>Zn(2+)</name>
        <dbReference type="ChEBI" id="CHEBI:29105"/>
    </cofactor>
    <text evidence="14">Binds 1 zinc ion per subunit.</text>
</comment>
<dbReference type="GO" id="GO:0004822">
    <property type="term" value="F:isoleucine-tRNA ligase activity"/>
    <property type="evidence" value="ECO:0007669"/>
    <property type="project" value="UniProtKB-UniRule"/>
</dbReference>
<dbReference type="GO" id="GO:0005829">
    <property type="term" value="C:cytosol"/>
    <property type="evidence" value="ECO:0007669"/>
    <property type="project" value="TreeGrafter"/>
</dbReference>
<dbReference type="GO" id="GO:0006428">
    <property type="term" value="P:isoleucyl-tRNA aminoacylation"/>
    <property type="evidence" value="ECO:0007669"/>
    <property type="project" value="UniProtKB-UniRule"/>
</dbReference>
<dbReference type="GO" id="GO:0005524">
    <property type="term" value="F:ATP binding"/>
    <property type="evidence" value="ECO:0007669"/>
    <property type="project" value="UniProtKB-UniRule"/>
</dbReference>
<keyword evidence="7 14" id="KW-0547">Nucleotide-binding</keyword>
<dbReference type="CDD" id="cd07960">
    <property type="entry name" value="Anticodon_Ia_Ile_BEm"/>
    <property type="match status" value="1"/>
</dbReference>
<evidence type="ECO:0000256" key="6">
    <source>
        <dbReference type="ARBA" id="ARBA00022723"/>
    </source>
</evidence>
<comment type="subcellular location">
    <subcellularLocation>
        <location evidence="1 14">Cytoplasm</location>
    </subcellularLocation>
</comment>
<dbReference type="InterPro" id="IPR050081">
    <property type="entry name" value="Ile-tRNA_ligase"/>
</dbReference>
<dbReference type="InterPro" id="IPR002300">
    <property type="entry name" value="aa-tRNA-synth_Ia"/>
</dbReference>
<dbReference type="CDD" id="cd00818">
    <property type="entry name" value="IleRS_core"/>
    <property type="match status" value="1"/>
</dbReference>
<dbReference type="SUPFAM" id="SSF47323">
    <property type="entry name" value="Anticodon-binding domain of a subclass of class I aminoacyl-tRNA synthetases"/>
    <property type="match status" value="1"/>
</dbReference>
<feature type="binding site" evidence="14">
    <location>
        <position position="906"/>
    </location>
    <ligand>
        <name>Zn(2+)</name>
        <dbReference type="ChEBI" id="CHEBI:29105"/>
    </ligand>
</feature>
<dbReference type="InterPro" id="IPR014729">
    <property type="entry name" value="Rossmann-like_a/b/a_fold"/>
</dbReference>
<feature type="domain" description="Aminoacyl-tRNA synthetase class Ia" evidence="15">
    <location>
        <begin position="27"/>
        <end position="638"/>
    </location>
</feature>
<evidence type="ECO:0000256" key="12">
    <source>
        <dbReference type="ARBA" id="ARBA00025217"/>
    </source>
</evidence>
<reference evidence="18 19" key="1">
    <citation type="submission" date="2015-11" db="EMBL/GenBank/DDBJ databases">
        <title>Genomic analysis of 38 Legionella species identifies large and diverse effector repertoires.</title>
        <authorList>
            <person name="Burstein D."/>
            <person name="Amaro F."/>
            <person name="Zusman T."/>
            <person name="Lifshitz Z."/>
            <person name="Cohen O."/>
            <person name="Gilbert J.A."/>
            <person name="Pupko T."/>
            <person name="Shuman H.A."/>
            <person name="Segal G."/>
        </authorList>
    </citation>
    <scope>NUCLEOTIDE SEQUENCE [LARGE SCALE GENOMIC DNA]</scope>
    <source>
        <strain evidence="18 19">WO-44C</strain>
    </source>
</reference>
<dbReference type="InterPro" id="IPR010663">
    <property type="entry name" value="Znf_FPG/IleRS"/>
</dbReference>
<dbReference type="Gene3D" id="3.90.740.10">
    <property type="entry name" value="Valyl/Leucyl/Isoleucyl-tRNA synthetase, editing domain"/>
    <property type="match status" value="1"/>
</dbReference>
<evidence type="ECO:0000256" key="4">
    <source>
        <dbReference type="ARBA" id="ARBA00022490"/>
    </source>
</evidence>
<evidence type="ECO:0000259" key="16">
    <source>
        <dbReference type="Pfam" id="PF06827"/>
    </source>
</evidence>
<evidence type="ECO:0000256" key="10">
    <source>
        <dbReference type="ARBA" id="ARBA00022917"/>
    </source>
</evidence>
<gene>
    <name evidence="14 18" type="primary">ileS</name>
    <name evidence="18" type="ORF">Lfee_2603</name>
</gene>
<feature type="binding site" evidence="14">
    <location>
        <position position="559"/>
    </location>
    <ligand>
        <name>L-isoleucyl-5'-AMP</name>
        <dbReference type="ChEBI" id="CHEBI:178002"/>
    </ligand>
</feature>
<feature type="binding site" evidence="14">
    <location>
        <position position="603"/>
    </location>
    <ligand>
        <name>ATP</name>
        <dbReference type="ChEBI" id="CHEBI:30616"/>
    </ligand>
</feature>
<dbReference type="FunFam" id="3.40.50.620:FF:000048">
    <property type="entry name" value="Isoleucine--tRNA ligase"/>
    <property type="match status" value="1"/>
</dbReference>
<feature type="domain" description="Methionyl/Valyl/Leucyl/Isoleucyl-tRNA synthetase anticodon-binding" evidence="17">
    <location>
        <begin position="683"/>
        <end position="836"/>
    </location>
</feature>
<dbReference type="GO" id="GO:0008270">
    <property type="term" value="F:zinc ion binding"/>
    <property type="evidence" value="ECO:0007669"/>
    <property type="project" value="UniProtKB-UniRule"/>
</dbReference>
<dbReference type="Pfam" id="PF00133">
    <property type="entry name" value="tRNA-synt_1"/>
    <property type="match status" value="1"/>
</dbReference>
<dbReference type="InterPro" id="IPR001412">
    <property type="entry name" value="aa-tRNA-synth_I_CS"/>
</dbReference>
<feature type="domain" description="Zinc finger FPG/IleRS-type" evidence="16">
    <location>
        <begin position="901"/>
        <end position="927"/>
    </location>
</feature>
<feature type="binding site" evidence="14">
    <location>
        <position position="903"/>
    </location>
    <ligand>
        <name>Zn(2+)</name>
        <dbReference type="ChEBI" id="CHEBI:29105"/>
    </ligand>
</feature>
<keyword evidence="11 14" id="KW-0030">Aminoacyl-tRNA synthetase</keyword>
<dbReference type="NCBIfam" id="TIGR00392">
    <property type="entry name" value="ileS"/>
    <property type="match status" value="1"/>
</dbReference>
<dbReference type="Gene3D" id="1.10.10.830">
    <property type="entry name" value="Ile-tRNA synthetase CP2 domain-like"/>
    <property type="match status" value="1"/>
</dbReference>
<dbReference type="FunFam" id="1.10.730.20:FF:000001">
    <property type="entry name" value="Isoleucine--tRNA ligase"/>
    <property type="match status" value="1"/>
</dbReference>
<dbReference type="InterPro" id="IPR009080">
    <property type="entry name" value="tRNAsynth_Ia_anticodon-bd"/>
</dbReference>
<feature type="binding site" evidence="14">
    <location>
        <position position="926"/>
    </location>
    <ligand>
        <name>Zn(2+)</name>
        <dbReference type="ChEBI" id="CHEBI:29105"/>
    </ligand>
</feature>
<dbReference type="InterPro" id="IPR002301">
    <property type="entry name" value="Ile-tRNA-ligase"/>
</dbReference>
<keyword evidence="4 14" id="KW-0963">Cytoplasm</keyword>
<evidence type="ECO:0000256" key="11">
    <source>
        <dbReference type="ARBA" id="ARBA00023146"/>
    </source>
</evidence>
<keyword evidence="6 14" id="KW-0479">Metal-binding</keyword>
<keyword evidence="10 14" id="KW-0648">Protein biosynthesis</keyword>
<feature type="binding site" evidence="14">
    <location>
        <position position="923"/>
    </location>
    <ligand>
        <name>Zn(2+)</name>
        <dbReference type="ChEBI" id="CHEBI:29105"/>
    </ligand>
</feature>
<keyword evidence="5 14" id="KW-0436">Ligase</keyword>
<comment type="subunit">
    <text evidence="3 14">Monomer.</text>
</comment>
<organism evidence="18 19">
    <name type="scientific">Legionella feeleii</name>
    <dbReference type="NCBI Taxonomy" id="453"/>
    <lineage>
        <taxon>Bacteria</taxon>
        <taxon>Pseudomonadati</taxon>
        <taxon>Pseudomonadota</taxon>
        <taxon>Gammaproteobacteria</taxon>
        <taxon>Legionellales</taxon>
        <taxon>Legionellaceae</taxon>
        <taxon>Legionella</taxon>
    </lineage>
</organism>
<dbReference type="EC" id="6.1.1.5" evidence="14"/>
<comment type="catalytic activity">
    <reaction evidence="13 14">
        <text>tRNA(Ile) + L-isoleucine + ATP = L-isoleucyl-tRNA(Ile) + AMP + diphosphate</text>
        <dbReference type="Rhea" id="RHEA:11060"/>
        <dbReference type="Rhea" id="RHEA-COMP:9666"/>
        <dbReference type="Rhea" id="RHEA-COMP:9695"/>
        <dbReference type="ChEBI" id="CHEBI:30616"/>
        <dbReference type="ChEBI" id="CHEBI:33019"/>
        <dbReference type="ChEBI" id="CHEBI:58045"/>
        <dbReference type="ChEBI" id="CHEBI:78442"/>
        <dbReference type="ChEBI" id="CHEBI:78528"/>
        <dbReference type="ChEBI" id="CHEBI:456215"/>
        <dbReference type="EC" id="6.1.1.5"/>
    </reaction>
</comment>
<comment type="caution">
    <text evidence="18">The sequence shown here is derived from an EMBL/GenBank/DDBJ whole genome shotgun (WGS) entry which is preliminary data.</text>
</comment>
<name>A0A0W0THC6_9GAMM</name>
<dbReference type="PRINTS" id="PR00984">
    <property type="entry name" value="TRNASYNTHILE"/>
</dbReference>
<keyword evidence="19" id="KW-1185">Reference proteome</keyword>
<evidence type="ECO:0000259" key="15">
    <source>
        <dbReference type="Pfam" id="PF00133"/>
    </source>
</evidence>
<dbReference type="Gene3D" id="1.10.730.20">
    <property type="match status" value="1"/>
</dbReference>
<evidence type="ECO:0000259" key="17">
    <source>
        <dbReference type="Pfam" id="PF08264"/>
    </source>
</evidence>
<dbReference type="InterPro" id="IPR023585">
    <property type="entry name" value="Ile-tRNA-ligase_type1"/>
</dbReference>
<keyword evidence="9 14" id="KW-0067">ATP-binding</keyword>
<dbReference type="STRING" id="453.Lfee_2603"/>
<dbReference type="RefSeq" id="WP_058447444.1">
    <property type="nucleotide sequence ID" value="NZ_CAAAHT010000026.1"/>
</dbReference>
<proteinExistence type="inferred from homology"/>
<feature type="short sequence motif" description="'KMSKS' region" evidence="14">
    <location>
        <begin position="600"/>
        <end position="604"/>
    </location>
</feature>
<protein>
    <recommendedName>
        <fullName evidence="14">Isoleucine--tRNA ligase</fullName>
        <ecNumber evidence="14">6.1.1.5</ecNumber>
    </recommendedName>
    <alternativeName>
        <fullName evidence="14">Isoleucyl-tRNA synthetase</fullName>
        <shortName evidence="14">IleRS</shortName>
    </alternativeName>
</protein>
<dbReference type="EMBL" id="LNYB01000085">
    <property type="protein sequence ID" value="KTC94939.1"/>
    <property type="molecule type" value="Genomic_DNA"/>
</dbReference>
<dbReference type="InterPro" id="IPR013155">
    <property type="entry name" value="M/V/L/I-tRNA-synth_anticd-bd"/>
</dbReference>
<comment type="domain">
    <text evidence="14">IleRS has two distinct active sites: one for aminoacylation and one for editing. The misactivated valine is translocated from the active site to the editing site, which sterically excludes the correctly activated isoleucine. The single editing site contains two valyl binding pockets, one specific for each substrate (Val-AMP or Val-tRNA(Ile)).</text>
</comment>
<dbReference type="Proteomes" id="UP000054698">
    <property type="component" value="Unassembled WGS sequence"/>
</dbReference>